<evidence type="ECO:0008006" key="11">
    <source>
        <dbReference type="Google" id="ProtNLM"/>
    </source>
</evidence>
<gene>
    <name evidence="9" type="ORF">BT63DRAFT_452278</name>
</gene>
<dbReference type="AlphaFoldDB" id="A0A6A6ULJ5"/>
<dbReference type="EMBL" id="MU004232">
    <property type="protein sequence ID" value="KAF2671774.1"/>
    <property type="molecule type" value="Genomic_DNA"/>
</dbReference>
<evidence type="ECO:0000259" key="7">
    <source>
        <dbReference type="Pfam" id="PF10568"/>
    </source>
</evidence>
<evidence type="ECO:0000256" key="2">
    <source>
        <dbReference type="ARBA" id="ARBA00022448"/>
    </source>
</evidence>
<dbReference type="InterPro" id="IPR033468">
    <property type="entry name" value="Metaxin_GST"/>
</dbReference>
<keyword evidence="6" id="KW-0472">Membrane</keyword>
<dbReference type="GO" id="GO:0007005">
    <property type="term" value="P:mitochondrion organization"/>
    <property type="evidence" value="ECO:0007669"/>
    <property type="project" value="TreeGrafter"/>
</dbReference>
<dbReference type="PANTHER" id="PTHR12289:SF41">
    <property type="entry name" value="FAILED AXON CONNECTIONS-RELATED"/>
    <property type="match status" value="1"/>
</dbReference>
<evidence type="ECO:0000256" key="3">
    <source>
        <dbReference type="ARBA" id="ARBA00022787"/>
    </source>
</evidence>
<evidence type="ECO:0000256" key="6">
    <source>
        <dbReference type="ARBA" id="ARBA00023136"/>
    </source>
</evidence>
<protein>
    <recommendedName>
        <fullName evidence="11">Mitochondrial outer membrane transport complex Sam37/metaxin N-terminal domain-containing protein</fullName>
    </recommendedName>
</protein>
<accession>A0A6A6ULJ5</accession>
<evidence type="ECO:0000256" key="1">
    <source>
        <dbReference type="ARBA" id="ARBA00004294"/>
    </source>
</evidence>
<keyword evidence="4" id="KW-0653">Protein transport</keyword>
<sequence>MTSRLNLKIWPSGDGFPFPSLNVDCLAAIAYFQLLWRTTDNAVNWTIISDWDASQSPNGQFPVLSCSCEKEIAGILNIFQHVGSCDSINGHSDLNSWMNEDELADCTAWSSHVLTLGTQLLDLYLFITYENYYSTTRPAYTAFLPLYANYTIPPAHQKAAEKRTEHLGLATILGEIDDEPRMQPISLRTGGVDPSASASASFTEKIGFGNRKEILSKAQKRMRLESIVARFLEPLEELLGKKRYFLSNKSPSSLDALVLAYLSLILEVKVPDRWAAEIVENSKLTDWIKREAPHIYGNAPNKG</sequence>
<organism evidence="9 10">
    <name type="scientific">Microthyrium microscopicum</name>
    <dbReference type="NCBI Taxonomy" id="703497"/>
    <lineage>
        <taxon>Eukaryota</taxon>
        <taxon>Fungi</taxon>
        <taxon>Dikarya</taxon>
        <taxon>Ascomycota</taxon>
        <taxon>Pezizomycotina</taxon>
        <taxon>Dothideomycetes</taxon>
        <taxon>Dothideomycetes incertae sedis</taxon>
        <taxon>Microthyriales</taxon>
        <taxon>Microthyriaceae</taxon>
        <taxon>Microthyrium</taxon>
    </lineage>
</organism>
<feature type="domain" description="Mitochondrial outer membrane transport complex Sam37/metaxin N-terminal" evidence="7">
    <location>
        <begin position="25"/>
        <end position="155"/>
    </location>
</feature>
<evidence type="ECO:0000313" key="9">
    <source>
        <dbReference type="EMBL" id="KAF2671774.1"/>
    </source>
</evidence>
<evidence type="ECO:0000313" key="10">
    <source>
        <dbReference type="Proteomes" id="UP000799302"/>
    </source>
</evidence>
<dbReference type="GO" id="GO:0015031">
    <property type="term" value="P:protein transport"/>
    <property type="evidence" value="ECO:0007669"/>
    <property type="project" value="UniProtKB-KW"/>
</dbReference>
<dbReference type="InterPro" id="IPR019564">
    <property type="entry name" value="Sam37/metaxin_N"/>
</dbReference>
<comment type="subcellular location">
    <subcellularLocation>
        <location evidence="1">Mitochondrion outer membrane</location>
    </subcellularLocation>
</comment>
<proteinExistence type="predicted"/>
<dbReference type="PANTHER" id="PTHR12289">
    <property type="entry name" value="METAXIN RELATED"/>
    <property type="match status" value="1"/>
</dbReference>
<dbReference type="Pfam" id="PF17171">
    <property type="entry name" value="GST_C_6"/>
    <property type="match status" value="1"/>
</dbReference>
<dbReference type="Proteomes" id="UP000799302">
    <property type="component" value="Unassembled WGS sequence"/>
</dbReference>
<dbReference type="InterPro" id="IPR050931">
    <property type="entry name" value="Mito_Protein_Transport_Metaxin"/>
</dbReference>
<evidence type="ECO:0000256" key="4">
    <source>
        <dbReference type="ARBA" id="ARBA00022927"/>
    </source>
</evidence>
<feature type="domain" description="Metaxin glutathione S-transferase" evidence="8">
    <location>
        <begin position="232"/>
        <end position="290"/>
    </location>
</feature>
<dbReference type="Pfam" id="PF10568">
    <property type="entry name" value="Tom37"/>
    <property type="match status" value="1"/>
</dbReference>
<reference evidence="9" key="1">
    <citation type="journal article" date="2020" name="Stud. Mycol.">
        <title>101 Dothideomycetes genomes: a test case for predicting lifestyles and emergence of pathogens.</title>
        <authorList>
            <person name="Haridas S."/>
            <person name="Albert R."/>
            <person name="Binder M."/>
            <person name="Bloem J."/>
            <person name="Labutti K."/>
            <person name="Salamov A."/>
            <person name="Andreopoulos B."/>
            <person name="Baker S."/>
            <person name="Barry K."/>
            <person name="Bills G."/>
            <person name="Bluhm B."/>
            <person name="Cannon C."/>
            <person name="Castanera R."/>
            <person name="Culley D."/>
            <person name="Daum C."/>
            <person name="Ezra D."/>
            <person name="Gonzalez J."/>
            <person name="Henrissat B."/>
            <person name="Kuo A."/>
            <person name="Liang C."/>
            <person name="Lipzen A."/>
            <person name="Lutzoni F."/>
            <person name="Magnuson J."/>
            <person name="Mondo S."/>
            <person name="Nolan M."/>
            <person name="Ohm R."/>
            <person name="Pangilinan J."/>
            <person name="Park H.-J."/>
            <person name="Ramirez L."/>
            <person name="Alfaro M."/>
            <person name="Sun H."/>
            <person name="Tritt A."/>
            <person name="Yoshinaga Y."/>
            <person name="Zwiers L.-H."/>
            <person name="Turgeon B."/>
            <person name="Goodwin S."/>
            <person name="Spatafora J."/>
            <person name="Crous P."/>
            <person name="Grigoriev I."/>
        </authorList>
    </citation>
    <scope>NUCLEOTIDE SEQUENCE</scope>
    <source>
        <strain evidence="9">CBS 115976</strain>
    </source>
</reference>
<keyword evidence="3" id="KW-1000">Mitochondrion outer membrane</keyword>
<keyword evidence="2" id="KW-0813">Transport</keyword>
<name>A0A6A6ULJ5_9PEZI</name>
<keyword evidence="5" id="KW-0496">Mitochondrion</keyword>
<evidence type="ECO:0000256" key="5">
    <source>
        <dbReference type="ARBA" id="ARBA00023128"/>
    </source>
</evidence>
<keyword evidence="10" id="KW-1185">Reference proteome</keyword>
<dbReference type="OrthoDB" id="5599269at2759"/>
<evidence type="ECO:0000259" key="8">
    <source>
        <dbReference type="Pfam" id="PF17171"/>
    </source>
</evidence>
<dbReference type="GO" id="GO:0001401">
    <property type="term" value="C:SAM complex"/>
    <property type="evidence" value="ECO:0007669"/>
    <property type="project" value="InterPro"/>
</dbReference>